<dbReference type="InterPro" id="IPR046228">
    <property type="entry name" value="DUF6261"/>
</dbReference>
<comment type="caution">
    <text evidence="1">The sequence shown here is derived from an EMBL/GenBank/DDBJ whole genome shotgun (WGS) entry which is preliminary data.</text>
</comment>
<dbReference type="Proteomes" id="UP000284531">
    <property type="component" value="Unassembled WGS sequence"/>
</dbReference>
<keyword evidence="2" id="KW-1185">Reference proteome</keyword>
<dbReference type="AlphaFoldDB" id="A0A419X7V1"/>
<evidence type="ECO:0000313" key="1">
    <source>
        <dbReference type="EMBL" id="RKE03848.1"/>
    </source>
</evidence>
<proteinExistence type="predicted"/>
<reference evidence="1 2" key="1">
    <citation type="submission" date="2018-09" db="EMBL/GenBank/DDBJ databases">
        <title>Genomic Encyclopedia of Archaeal and Bacterial Type Strains, Phase II (KMG-II): from individual species to whole genera.</title>
        <authorList>
            <person name="Goeker M."/>
        </authorList>
    </citation>
    <scope>NUCLEOTIDE SEQUENCE [LARGE SCALE GENOMIC DNA]</scope>
    <source>
        <strain evidence="1 2">DSM 21950</strain>
    </source>
</reference>
<evidence type="ECO:0000313" key="2">
    <source>
        <dbReference type="Proteomes" id="UP000284531"/>
    </source>
</evidence>
<sequence length="258" mass="29324">MFVSLTQKTKEMAESVFYYCDSKEINTIASVATSELDKGDWSTDFILSMILRELKQENELLSQSIAHVHGDILAENVRKEDKIADDDFMCLKQFVKANMYMPDEDIAKCAEDVYELIKSHNLQLNKLNYEMQISMSKALLQNLGNETFKPKVDILLSVPDRVVKFEASTAALTEAFKKLSESKASKVDYIAPSIQKNKVRGILNEKLIPHLEGASAALPEKYAASFKIICERIEETNIKVRTRKTRNQKDTEEIVSTQ</sequence>
<gene>
    <name evidence="1" type="ORF">BXY64_0858</name>
</gene>
<organism evidence="1 2">
    <name type="scientific">Marinifilum flexuosum</name>
    <dbReference type="NCBI Taxonomy" id="1117708"/>
    <lineage>
        <taxon>Bacteria</taxon>
        <taxon>Pseudomonadati</taxon>
        <taxon>Bacteroidota</taxon>
        <taxon>Bacteroidia</taxon>
        <taxon>Marinilabiliales</taxon>
        <taxon>Marinifilaceae</taxon>
    </lineage>
</organism>
<name>A0A419X7V1_9BACT</name>
<protein>
    <submittedName>
        <fullName evidence="1">Uncharacterized protein</fullName>
    </submittedName>
</protein>
<dbReference type="EMBL" id="RAPQ01000008">
    <property type="protein sequence ID" value="RKE03848.1"/>
    <property type="molecule type" value="Genomic_DNA"/>
</dbReference>
<dbReference type="Pfam" id="PF19775">
    <property type="entry name" value="DUF6261"/>
    <property type="match status" value="1"/>
</dbReference>
<accession>A0A419X7V1</accession>